<dbReference type="Pfam" id="PF24496">
    <property type="entry name" value="DUF7588"/>
    <property type="match status" value="1"/>
</dbReference>
<dbReference type="PANTHER" id="PTHR47599:SF4">
    <property type="entry name" value="POLYPROTEIN"/>
    <property type="match status" value="1"/>
</dbReference>
<dbReference type="InterPro" id="IPR051596">
    <property type="entry name" value="Caulimoviridae_Movement"/>
</dbReference>
<dbReference type="Pfam" id="PF01107">
    <property type="entry name" value="MP"/>
    <property type="match status" value="1"/>
</dbReference>
<evidence type="ECO:0000313" key="3">
    <source>
        <dbReference type="EMBL" id="KAL0002100.1"/>
    </source>
</evidence>
<keyword evidence="4" id="KW-1185">Reference proteome</keyword>
<organism evidence="3 4">
    <name type="scientific">Lithocarpus litseifolius</name>
    <dbReference type="NCBI Taxonomy" id="425828"/>
    <lineage>
        <taxon>Eukaryota</taxon>
        <taxon>Viridiplantae</taxon>
        <taxon>Streptophyta</taxon>
        <taxon>Embryophyta</taxon>
        <taxon>Tracheophyta</taxon>
        <taxon>Spermatophyta</taxon>
        <taxon>Magnoliopsida</taxon>
        <taxon>eudicotyledons</taxon>
        <taxon>Gunneridae</taxon>
        <taxon>Pentapetalae</taxon>
        <taxon>rosids</taxon>
        <taxon>fabids</taxon>
        <taxon>Fagales</taxon>
        <taxon>Fagaceae</taxon>
        <taxon>Lithocarpus</taxon>
    </lineage>
</organism>
<evidence type="ECO:0000256" key="1">
    <source>
        <dbReference type="SAM" id="MobiDB-lite"/>
    </source>
</evidence>
<comment type="caution">
    <text evidence="3">The sequence shown here is derived from an EMBL/GenBank/DDBJ whole genome shotgun (WGS) entry which is preliminary data.</text>
</comment>
<dbReference type="EMBL" id="JAZDWU010000005">
    <property type="protein sequence ID" value="KAL0002100.1"/>
    <property type="molecule type" value="Genomic_DNA"/>
</dbReference>
<gene>
    <name evidence="3" type="ORF">SO802_015881</name>
</gene>
<name>A0AAW2CUY0_9ROSI</name>
<feature type="compositionally biased region" description="Low complexity" evidence="1">
    <location>
        <begin position="8"/>
        <end position="20"/>
    </location>
</feature>
<reference evidence="3 4" key="1">
    <citation type="submission" date="2024-01" db="EMBL/GenBank/DDBJ databases">
        <title>A telomere-to-telomere, gap-free genome of sweet tea (Lithocarpus litseifolius).</title>
        <authorList>
            <person name="Zhou J."/>
        </authorList>
    </citation>
    <scope>NUCLEOTIDE SEQUENCE [LARGE SCALE GENOMIC DNA]</scope>
    <source>
        <strain evidence="3">Zhou-2022a</strain>
        <tissue evidence="3">Leaf</tissue>
    </source>
</reference>
<dbReference type="InterPro" id="IPR028919">
    <property type="entry name" value="Viral_movement"/>
</dbReference>
<dbReference type="InterPro" id="IPR056010">
    <property type="entry name" value="DUF7588"/>
</dbReference>
<proteinExistence type="predicted"/>
<accession>A0AAW2CUY0</accession>
<dbReference type="Proteomes" id="UP001459277">
    <property type="component" value="Unassembled WGS sequence"/>
</dbReference>
<feature type="domain" description="DUF7588" evidence="2">
    <location>
        <begin position="216"/>
        <end position="270"/>
    </location>
</feature>
<dbReference type="PANTHER" id="PTHR47599">
    <property type="entry name" value="CELL-TO-CELL MOVEMENT PROTEIN"/>
    <property type="match status" value="1"/>
</dbReference>
<evidence type="ECO:0000259" key="2">
    <source>
        <dbReference type="Pfam" id="PF24496"/>
    </source>
</evidence>
<sequence>MMNRLFRSNSSTSLYSRSSSLPKIPQENGTINSEEYELSDLDLKLGDWNIPKVSTNEIYRSSWNLKKAFKKDYHVRTIEQVCGLRKPYETRYLFSSEKIKAHRKQGHKFLHIGLVQVGVKPLIREGLNSSILLTLRDICHIRFNDSLLRTIETSLSGGPVHSNCFPNFTVDLHGEHIMKDDNNSQKIESPSGTDMEDPYQDFDLKVLKRDFEPDMDALGKEFDLEKNRVKREAYRANYTREQKVEVLNSWKAFMKEISDNIPFFEYFENHFD</sequence>
<evidence type="ECO:0000313" key="4">
    <source>
        <dbReference type="Proteomes" id="UP001459277"/>
    </source>
</evidence>
<feature type="region of interest" description="Disordered" evidence="1">
    <location>
        <begin position="1"/>
        <end position="28"/>
    </location>
</feature>
<dbReference type="AlphaFoldDB" id="A0AAW2CUY0"/>
<protein>
    <recommendedName>
        <fullName evidence="2">DUF7588 domain-containing protein</fullName>
    </recommendedName>
</protein>